<protein>
    <submittedName>
        <fullName evidence="1">Uncharacterized protein (DUF952 family)</fullName>
    </submittedName>
</protein>
<name>A0ABR6BR06_9PSEU</name>
<dbReference type="RefSeq" id="WP_025353774.1">
    <property type="nucleotide sequence ID" value="NZ_BAAABQ010000022.1"/>
</dbReference>
<gene>
    <name evidence="1" type="ORF">BC739_006348</name>
</gene>
<dbReference type="PANTHER" id="PTHR34129:SF1">
    <property type="entry name" value="DUF952 DOMAIN-CONTAINING PROTEIN"/>
    <property type="match status" value="1"/>
</dbReference>
<proteinExistence type="predicted"/>
<evidence type="ECO:0000313" key="2">
    <source>
        <dbReference type="Proteomes" id="UP000517916"/>
    </source>
</evidence>
<dbReference type="Proteomes" id="UP000517916">
    <property type="component" value="Unassembled WGS sequence"/>
</dbReference>
<accession>A0ABR6BR06</accession>
<comment type="caution">
    <text evidence="1">The sequence shown here is derived from an EMBL/GenBank/DDBJ whole genome shotgun (WGS) entry which is preliminary data.</text>
</comment>
<dbReference type="PANTHER" id="PTHR34129">
    <property type="entry name" value="BLR1139 PROTEIN"/>
    <property type="match status" value="1"/>
</dbReference>
<keyword evidence="2" id="KW-1185">Reference proteome</keyword>
<dbReference type="InterPro" id="IPR009297">
    <property type="entry name" value="DUF952"/>
</dbReference>
<organism evidence="1 2">
    <name type="scientific">Kutzneria viridogrisea</name>
    <dbReference type="NCBI Taxonomy" id="47990"/>
    <lineage>
        <taxon>Bacteria</taxon>
        <taxon>Bacillati</taxon>
        <taxon>Actinomycetota</taxon>
        <taxon>Actinomycetes</taxon>
        <taxon>Pseudonocardiales</taxon>
        <taxon>Pseudonocardiaceae</taxon>
        <taxon>Kutzneria</taxon>
    </lineage>
</organism>
<dbReference type="SUPFAM" id="SSF56399">
    <property type="entry name" value="ADP-ribosylation"/>
    <property type="match status" value="1"/>
</dbReference>
<evidence type="ECO:0000313" key="1">
    <source>
        <dbReference type="EMBL" id="MBA8929130.1"/>
    </source>
</evidence>
<sequence>MILHICSQAEWAVAEEEGVHAPASLDEVGFVHCSDPGTAHIPANAVFAGRTDLVLLVIDPVSLDATVRWEQGVPEHPAGILFPHVYGPINTSAVLAVVDFPPDESGVFALPRELAEQ</sequence>
<dbReference type="Gene3D" id="3.20.170.20">
    <property type="entry name" value="Protein of unknown function DUF952"/>
    <property type="match status" value="1"/>
</dbReference>
<dbReference type="Pfam" id="PF06108">
    <property type="entry name" value="DUF952"/>
    <property type="match status" value="1"/>
</dbReference>
<reference evidence="1 2" key="1">
    <citation type="submission" date="2020-08" db="EMBL/GenBank/DDBJ databases">
        <title>Genomic Encyclopedia of Archaeal and Bacterial Type Strains, Phase II (KMG-II): from individual species to whole genera.</title>
        <authorList>
            <person name="Goeker M."/>
        </authorList>
    </citation>
    <scope>NUCLEOTIDE SEQUENCE [LARGE SCALE GENOMIC DNA]</scope>
    <source>
        <strain evidence="1 2">DSM 43850</strain>
    </source>
</reference>
<dbReference type="EMBL" id="JACJID010000005">
    <property type="protein sequence ID" value="MBA8929130.1"/>
    <property type="molecule type" value="Genomic_DNA"/>
</dbReference>